<proteinExistence type="predicted"/>
<comment type="caution">
    <text evidence="2">The sequence shown here is derived from an EMBL/GenBank/DDBJ whole genome shotgun (WGS) entry which is preliminary data.</text>
</comment>
<evidence type="ECO:0000313" key="2">
    <source>
        <dbReference type="EMBL" id="GAF93177.1"/>
    </source>
</evidence>
<dbReference type="InterPro" id="IPR011765">
    <property type="entry name" value="Pept_M16_N"/>
</dbReference>
<organism evidence="2">
    <name type="scientific">marine sediment metagenome</name>
    <dbReference type="NCBI Taxonomy" id="412755"/>
    <lineage>
        <taxon>unclassified sequences</taxon>
        <taxon>metagenomes</taxon>
        <taxon>ecological metagenomes</taxon>
    </lineage>
</organism>
<sequence length="42" mass="4496">MAFKGTKKRPSTLDIAAEVDGVGGEFNAFTDKELTGYFIKAA</sequence>
<reference evidence="2" key="1">
    <citation type="journal article" date="2014" name="Front. Microbiol.">
        <title>High frequency of phylogenetically diverse reductive dehalogenase-homologous genes in deep subseafloor sedimentary metagenomes.</title>
        <authorList>
            <person name="Kawai M."/>
            <person name="Futagami T."/>
            <person name="Toyoda A."/>
            <person name="Takaki Y."/>
            <person name="Nishi S."/>
            <person name="Hori S."/>
            <person name="Arai W."/>
            <person name="Tsubouchi T."/>
            <person name="Morono Y."/>
            <person name="Uchiyama I."/>
            <person name="Ito T."/>
            <person name="Fujiyama A."/>
            <person name="Inagaki F."/>
            <person name="Takami H."/>
        </authorList>
    </citation>
    <scope>NUCLEOTIDE SEQUENCE</scope>
    <source>
        <strain evidence="2">Expedition CK06-06</strain>
    </source>
</reference>
<dbReference type="AlphaFoldDB" id="X0TYG2"/>
<gene>
    <name evidence="2" type="ORF">S01H1_24322</name>
</gene>
<feature type="domain" description="Peptidase M16 N-terminal" evidence="1">
    <location>
        <begin position="1"/>
        <end position="41"/>
    </location>
</feature>
<dbReference type="InterPro" id="IPR011249">
    <property type="entry name" value="Metalloenz_LuxS/M16"/>
</dbReference>
<feature type="non-terminal residue" evidence="2">
    <location>
        <position position="42"/>
    </location>
</feature>
<evidence type="ECO:0000259" key="1">
    <source>
        <dbReference type="Pfam" id="PF00675"/>
    </source>
</evidence>
<name>X0TYG2_9ZZZZ</name>
<accession>X0TYG2</accession>
<dbReference type="EMBL" id="BARS01014417">
    <property type="protein sequence ID" value="GAF93177.1"/>
    <property type="molecule type" value="Genomic_DNA"/>
</dbReference>
<dbReference type="Pfam" id="PF00675">
    <property type="entry name" value="Peptidase_M16"/>
    <property type="match status" value="1"/>
</dbReference>
<dbReference type="GO" id="GO:0046872">
    <property type="term" value="F:metal ion binding"/>
    <property type="evidence" value="ECO:0007669"/>
    <property type="project" value="InterPro"/>
</dbReference>
<dbReference type="Gene3D" id="3.30.830.10">
    <property type="entry name" value="Metalloenzyme, LuxS/M16 peptidase-like"/>
    <property type="match status" value="1"/>
</dbReference>
<protein>
    <recommendedName>
        <fullName evidence="1">Peptidase M16 N-terminal domain-containing protein</fullName>
    </recommendedName>
</protein>
<dbReference type="SUPFAM" id="SSF63411">
    <property type="entry name" value="LuxS/MPP-like metallohydrolase"/>
    <property type="match status" value="1"/>
</dbReference>